<name>A0A7C0Y585_DESA2</name>
<keyword evidence="3" id="KW-0378">Hydrolase</keyword>
<evidence type="ECO:0000256" key="1">
    <source>
        <dbReference type="ARBA" id="ARBA00022649"/>
    </source>
</evidence>
<evidence type="ECO:0000256" key="2">
    <source>
        <dbReference type="ARBA" id="ARBA00022722"/>
    </source>
</evidence>
<protein>
    <recommendedName>
        <fullName evidence="6">DUF86 domain-containing protein</fullName>
    </recommendedName>
</protein>
<evidence type="ECO:0000256" key="3">
    <source>
        <dbReference type="ARBA" id="ARBA00022801"/>
    </source>
</evidence>
<evidence type="ECO:0008006" key="6">
    <source>
        <dbReference type="Google" id="ProtNLM"/>
    </source>
</evidence>
<organism evidence="5">
    <name type="scientific">Desulfofervidus auxilii</name>
    <dbReference type="NCBI Taxonomy" id="1621989"/>
    <lineage>
        <taxon>Bacteria</taxon>
        <taxon>Pseudomonadati</taxon>
        <taxon>Thermodesulfobacteriota</taxon>
        <taxon>Candidatus Desulfofervidia</taxon>
        <taxon>Candidatus Desulfofervidales</taxon>
        <taxon>Candidatus Desulfofervidaceae</taxon>
        <taxon>Candidatus Desulfofervidus</taxon>
    </lineage>
</organism>
<evidence type="ECO:0000256" key="4">
    <source>
        <dbReference type="ARBA" id="ARBA00024207"/>
    </source>
</evidence>
<keyword evidence="2" id="KW-0540">Nuclease</keyword>
<proteinExistence type="inferred from homology"/>
<reference evidence="5" key="1">
    <citation type="journal article" date="2020" name="mSystems">
        <title>Genome- and Community-Level Interaction Insights into Carbon Utilization and Element Cycling Functions of Hydrothermarchaeota in Hydrothermal Sediment.</title>
        <authorList>
            <person name="Zhou Z."/>
            <person name="Liu Y."/>
            <person name="Xu W."/>
            <person name="Pan J."/>
            <person name="Luo Z.H."/>
            <person name="Li M."/>
        </authorList>
    </citation>
    <scope>NUCLEOTIDE SEQUENCE [LARGE SCALE GENOMIC DNA]</scope>
    <source>
        <strain evidence="5">HyVt-233</strain>
    </source>
</reference>
<dbReference type="InterPro" id="IPR008201">
    <property type="entry name" value="HepT-like"/>
</dbReference>
<dbReference type="Proteomes" id="UP000886289">
    <property type="component" value="Unassembled WGS sequence"/>
</dbReference>
<dbReference type="AlphaFoldDB" id="A0A7C0Y585"/>
<dbReference type="GO" id="GO:0004540">
    <property type="term" value="F:RNA nuclease activity"/>
    <property type="evidence" value="ECO:0007669"/>
    <property type="project" value="InterPro"/>
</dbReference>
<dbReference type="InterPro" id="IPR037038">
    <property type="entry name" value="HepT-like_sf"/>
</dbReference>
<comment type="caution">
    <text evidence="5">The sequence shown here is derived from an EMBL/GenBank/DDBJ whole genome shotgun (WGS) entry which is preliminary data.</text>
</comment>
<dbReference type="Pfam" id="PF01934">
    <property type="entry name" value="HepT-like"/>
    <property type="match status" value="1"/>
</dbReference>
<keyword evidence="1" id="KW-1277">Toxin-antitoxin system</keyword>
<sequence>MHKKVLFNRIAWIEKNLEGIRSLPLESYDVFMKDKRNIRVAEFYLRKGLEAVLDLGRYILINGFGIQVSKYEEIAEKLDENGVLSKKDVILLKIIAYKCYQLVYYRSEITEKDIYKMCKEELEKLSRLKDAYSYWIKANFEKIAATLH</sequence>
<dbReference type="EMBL" id="DRBS01000146">
    <property type="protein sequence ID" value="HDD43969.1"/>
    <property type="molecule type" value="Genomic_DNA"/>
</dbReference>
<dbReference type="Gene3D" id="1.20.120.580">
    <property type="entry name" value="bsu32300-like"/>
    <property type="match status" value="1"/>
</dbReference>
<dbReference type="GO" id="GO:0016787">
    <property type="term" value="F:hydrolase activity"/>
    <property type="evidence" value="ECO:0007669"/>
    <property type="project" value="UniProtKB-KW"/>
</dbReference>
<comment type="similarity">
    <text evidence="4">Belongs to the HepT RNase toxin family.</text>
</comment>
<dbReference type="GO" id="GO:0110001">
    <property type="term" value="C:toxin-antitoxin complex"/>
    <property type="evidence" value="ECO:0007669"/>
    <property type="project" value="InterPro"/>
</dbReference>
<gene>
    <name evidence="5" type="ORF">ENG63_03805</name>
</gene>
<evidence type="ECO:0000313" key="5">
    <source>
        <dbReference type="EMBL" id="HDD43969.1"/>
    </source>
</evidence>
<accession>A0A7C0Y585</accession>